<evidence type="ECO:0000313" key="11">
    <source>
        <dbReference type="EMBL" id="BBO83677.1"/>
    </source>
</evidence>
<name>A0A5K7ZTY5_9BACT</name>
<feature type="site" description="Lowers pKa of active site Cys" evidence="5 9">
    <location>
        <position position="153"/>
    </location>
</feature>
<comment type="pathway">
    <text evidence="1 5 6">Protein modification; protein lipoylation via endogenous pathway; protein N(6)-(lipoyl)lysine from octanoyl-[acyl-carrier-protein]: step 1/2.</text>
</comment>
<dbReference type="HAMAP" id="MF_00013">
    <property type="entry name" value="LipB"/>
    <property type="match status" value="1"/>
</dbReference>
<dbReference type="EMBL" id="AP021876">
    <property type="protein sequence ID" value="BBO83677.1"/>
    <property type="molecule type" value="Genomic_DNA"/>
</dbReference>
<dbReference type="PANTHER" id="PTHR10993:SF7">
    <property type="entry name" value="LIPOYLTRANSFERASE 2, MITOCHONDRIAL-RELATED"/>
    <property type="match status" value="1"/>
</dbReference>
<comment type="miscellaneous">
    <text evidence="5">In the reaction, the free carboxyl group of octanoic acid is attached via an amide linkage to the epsilon-amino group of a specific lysine residue of lipoyl domains of lipoate-dependent enzymes.</text>
</comment>
<dbReference type="CDD" id="cd16444">
    <property type="entry name" value="LipB"/>
    <property type="match status" value="1"/>
</dbReference>
<dbReference type="RefSeq" id="WP_155323827.1">
    <property type="nucleotide sequence ID" value="NZ_AP021876.1"/>
</dbReference>
<feature type="binding site" evidence="5 8">
    <location>
        <begin position="169"/>
        <end position="171"/>
    </location>
    <ligand>
        <name>substrate</name>
    </ligand>
</feature>
<feature type="binding site" evidence="5 8">
    <location>
        <begin position="156"/>
        <end position="158"/>
    </location>
    <ligand>
        <name>substrate</name>
    </ligand>
</feature>
<comment type="catalytic activity">
    <reaction evidence="5 6">
        <text>octanoyl-[ACP] + L-lysyl-[protein] = N(6)-octanoyl-L-lysyl-[protein] + holo-[ACP] + H(+)</text>
        <dbReference type="Rhea" id="RHEA:17665"/>
        <dbReference type="Rhea" id="RHEA-COMP:9636"/>
        <dbReference type="Rhea" id="RHEA-COMP:9685"/>
        <dbReference type="Rhea" id="RHEA-COMP:9752"/>
        <dbReference type="Rhea" id="RHEA-COMP:9928"/>
        <dbReference type="ChEBI" id="CHEBI:15378"/>
        <dbReference type="ChEBI" id="CHEBI:29969"/>
        <dbReference type="ChEBI" id="CHEBI:64479"/>
        <dbReference type="ChEBI" id="CHEBI:78463"/>
        <dbReference type="ChEBI" id="CHEBI:78809"/>
        <dbReference type="EC" id="2.3.1.181"/>
    </reaction>
</comment>
<dbReference type="NCBIfam" id="TIGR00214">
    <property type="entry name" value="lipB"/>
    <property type="match status" value="1"/>
</dbReference>
<dbReference type="InterPro" id="IPR000544">
    <property type="entry name" value="Octanoyltransferase"/>
</dbReference>
<evidence type="ECO:0000256" key="3">
    <source>
        <dbReference type="ARBA" id="ARBA00023315"/>
    </source>
</evidence>
<keyword evidence="2 5" id="KW-0808">Transferase</keyword>
<protein>
    <recommendedName>
        <fullName evidence="5 6">Octanoyltransferase</fullName>
        <ecNumber evidence="5 6">2.3.1.181</ecNumber>
    </recommendedName>
    <alternativeName>
        <fullName evidence="5">Lipoate-protein ligase B</fullName>
    </alternativeName>
    <alternativeName>
        <fullName evidence="5">Lipoyl/octanoyl transferase</fullName>
    </alternativeName>
    <alternativeName>
        <fullName evidence="5">Octanoyl-[acyl-carrier-protein]-protein N-octanoyltransferase</fullName>
    </alternativeName>
</protein>
<feature type="binding site" evidence="5 8">
    <location>
        <begin position="89"/>
        <end position="96"/>
    </location>
    <ligand>
        <name>substrate</name>
    </ligand>
</feature>
<comment type="function">
    <text evidence="4 5 6">Catalyzes the transfer of endogenously produced octanoic acid from octanoyl-acyl-carrier-protein onto the lipoyl domains of lipoate-dependent enzymes. Lipoyl-ACP can also act as a substrate although octanoyl-ACP is likely to be the physiological substrate.</text>
</comment>
<evidence type="ECO:0000259" key="10">
    <source>
        <dbReference type="PROSITE" id="PS51733"/>
    </source>
</evidence>
<keyword evidence="5" id="KW-0963">Cytoplasm</keyword>
<dbReference type="KEGG" id="dov:DSCO28_42430"/>
<accession>A0A5K7ZTY5</accession>
<keyword evidence="3 5" id="KW-0012">Acyltransferase</keyword>
<evidence type="ECO:0000256" key="4">
    <source>
        <dbReference type="ARBA" id="ARBA00024732"/>
    </source>
</evidence>
<comment type="similarity">
    <text evidence="5 6">Belongs to the LipB family.</text>
</comment>
<sequence length="249" mass="27272">MATEADPIEVPNSPDGWWIDLPPTDYQQAMDLQLAVVAAKTGGRLDADVILCLEHPRVFTLGRRGGRENLCVSDDFLARKGIRVMPTDRGGNITYHGPGQLVVYPIIHLSRRRLKVVEFVSALEQAMIRTAGHWNIAAGTDPLNRGVWLNGDKLGSIGITVRRGVSFHGLALNVNTEMEPFGWINPCGLQKVRMTSIAQHLETPVPMEEARRVMAGHLADCLGLTLTTMDAVALCEKIGHRIGAMPNIL</sequence>
<feature type="domain" description="BPL/LPL catalytic" evidence="10">
    <location>
        <begin position="44"/>
        <end position="226"/>
    </location>
</feature>
<dbReference type="GO" id="GO:0009249">
    <property type="term" value="P:protein lipoylation"/>
    <property type="evidence" value="ECO:0007669"/>
    <property type="project" value="InterPro"/>
</dbReference>
<evidence type="ECO:0000256" key="6">
    <source>
        <dbReference type="PIRNR" id="PIRNR016262"/>
    </source>
</evidence>
<dbReference type="PIRSF" id="PIRSF016262">
    <property type="entry name" value="LPLase"/>
    <property type="match status" value="1"/>
</dbReference>
<dbReference type="InterPro" id="IPR045864">
    <property type="entry name" value="aa-tRNA-synth_II/BPL/LPL"/>
</dbReference>
<dbReference type="PROSITE" id="PS51733">
    <property type="entry name" value="BPL_LPL_CATALYTIC"/>
    <property type="match status" value="1"/>
</dbReference>
<evidence type="ECO:0000256" key="2">
    <source>
        <dbReference type="ARBA" id="ARBA00022679"/>
    </source>
</evidence>
<dbReference type="PANTHER" id="PTHR10993">
    <property type="entry name" value="OCTANOYLTRANSFERASE"/>
    <property type="match status" value="1"/>
</dbReference>
<evidence type="ECO:0000256" key="1">
    <source>
        <dbReference type="ARBA" id="ARBA00004821"/>
    </source>
</evidence>
<dbReference type="InterPro" id="IPR020605">
    <property type="entry name" value="Octanoyltransferase_CS"/>
</dbReference>
<evidence type="ECO:0000256" key="8">
    <source>
        <dbReference type="PIRSR" id="PIRSR016262-2"/>
    </source>
</evidence>
<dbReference type="Proteomes" id="UP000425960">
    <property type="component" value="Chromosome"/>
</dbReference>
<evidence type="ECO:0000313" key="12">
    <source>
        <dbReference type="Proteomes" id="UP000425960"/>
    </source>
</evidence>
<dbReference type="EC" id="2.3.1.181" evidence="5 6"/>
<evidence type="ECO:0000256" key="9">
    <source>
        <dbReference type="PIRSR" id="PIRSR016262-3"/>
    </source>
</evidence>
<feature type="active site" description="Acyl-thioester intermediate" evidence="5 7">
    <location>
        <position position="187"/>
    </location>
</feature>
<dbReference type="UniPathway" id="UPA00538">
    <property type="reaction ID" value="UER00592"/>
</dbReference>
<dbReference type="GO" id="GO:0005737">
    <property type="term" value="C:cytoplasm"/>
    <property type="evidence" value="ECO:0007669"/>
    <property type="project" value="UniProtKB-SubCell"/>
</dbReference>
<dbReference type="PROSITE" id="PS01313">
    <property type="entry name" value="LIPB"/>
    <property type="match status" value="1"/>
</dbReference>
<dbReference type="NCBIfam" id="NF010925">
    <property type="entry name" value="PRK14345.1"/>
    <property type="match status" value="1"/>
</dbReference>
<organism evidence="11 12">
    <name type="scientific">Desulfosarcina ovata subsp. sediminis</name>
    <dbReference type="NCBI Taxonomy" id="885957"/>
    <lineage>
        <taxon>Bacteria</taxon>
        <taxon>Pseudomonadati</taxon>
        <taxon>Thermodesulfobacteriota</taxon>
        <taxon>Desulfobacteria</taxon>
        <taxon>Desulfobacterales</taxon>
        <taxon>Desulfosarcinaceae</taxon>
        <taxon>Desulfosarcina</taxon>
    </lineage>
</organism>
<evidence type="ECO:0000256" key="5">
    <source>
        <dbReference type="HAMAP-Rule" id="MF_00013"/>
    </source>
</evidence>
<dbReference type="GO" id="GO:0033819">
    <property type="term" value="F:lipoyl(octanoyl) transferase activity"/>
    <property type="evidence" value="ECO:0007669"/>
    <property type="project" value="UniProtKB-EC"/>
</dbReference>
<comment type="subcellular location">
    <subcellularLocation>
        <location evidence="5">Cytoplasm</location>
    </subcellularLocation>
</comment>
<dbReference type="Pfam" id="PF21948">
    <property type="entry name" value="LplA-B_cat"/>
    <property type="match status" value="1"/>
</dbReference>
<evidence type="ECO:0000256" key="7">
    <source>
        <dbReference type="PIRSR" id="PIRSR016262-1"/>
    </source>
</evidence>
<reference evidence="11 12" key="1">
    <citation type="submission" date="2019-11" db="EMBL/GenBank/DDBJ databases">
        <title>Comparative genomics of hydrocarbon-degrading Desulfosarcina strains.</title>
        <authorList>
            <person name="Watanabe M."/>
            <person name="Kojima H."/>
            <person name="Fukui M."/>
        </authorList>
    </citation>
    <scope>NUCLEOTIDE SEQUENCE [LARGE SCALE GENOMIC DNA]</scope>
    <source>
        <strain evidence="11 12">28bB2T</strain>
    </source>
</reference>
<gene>
    <name evidence="5 11" type="primary">lipB</name>
    <name evidence="11" type="ORF">DSCO28_42430</name>
</gene>
<dbReference type="InterPro" id="IPR004143">
    <property type="entry name" value="BPL_LPL_catalytic"/>
</dbReference>
<dbReference type="SUPFAM" id="SSF55681">
    <property type="entry name" value="Class II aaRS and biotin synthetases"/>
    <property type="match status" value="1"/>
</dbReference>
<proteinExistence type="inferred from homology"/>
<dbReference type="Gene3D" id="3.30.930.10">
    <property type="entry name" value="Bira Bifunctional Protein, Domain 2"/>
    <property type="match status" value="1"/>
</dbReference>
<dbReference type="AlphaFoldDB" id="A0A5K7ZTY5"/>